<reference evidence="4 5" key="1">
    <citation type="submission" date="2021-01" db="EMBL/GenBank/DDBJ databases">
        <title>FDA dAtabase for Regulatory Grade micrObial Sequences (FDA-ARGOS): Supporting development and validation of Infectious Disease Dx tests.</title>
        <authorList>
            <person name="Nelson B."/>
            <person name="Plummer A."/>
            <person name="Tallon L."/>
            <person name="Sadzewicz L."/>
            <person name="Zhao X."/>
            <person name="Boylan J."/>
            <person name="Ott S."/>
            <person name="Bowen H."/>
            <person name="Vavikolanu K."/>
            <person name="Mehta A."/>
            <person name="Aluvathingal J."/>
            <person name="Nadendla S."/>
            <person name="Myers T."/>
            <person name="Yan Y."/>
            <person name="Sichtig H."/>
        </authorList>
    </citation>
    <scope>NUCLEOTIDE SEQUENCE [LARGE SCALE GENOMIC DNA]</scope>
    <source>
        <strain evidence="4 5">FDAARGOS_1161</strain>
    </source>
</reference>
<dbReference type="RefSeq" id="WP_040376252.1">
    <property type="nucleotide sequence ID" value="NZ_CP068053.1"/>
</dbReference>
<dbReference type="KEGG" id="ppsr:I6J18_21860"/>
<organism evidence="4 5">
    <name type="scientific">Peribacillus psychrosaccharolyticus</name>
    <name type="common">Bacillus psychrosaccharolyticus</name>
    <dbReference type="NCBI Taxonomy" id="1407"/>
    <lineage>
        <taxon>Bacteria</taxon>
        <taxon>Bacillati</taxon>
        <taxon>Bacillota</taxon>
        <taxon>Bacilli</taxon>
        <taxon>Bacillales</taxon>
        <taxon>Bacillaceae</taxon>
        <taxon>Peribacillus</taxon>
    </lineage>
</organism>
<dbReference type="Gene3D" id="2.60.40.790">
    <property type="match status" value="1"/>
</dbReference>
<dbReference type="CDD" id="cd06464">
    <property type="entry name" value="ACD_sHsps-like"/>
    <property type="match status" value="1"/>
</dbReference>
<accession>A0A974S037</accession>
<sequence length="153" mass="17491">MPSSNNEKKEPYRHEVLNEFVSKMDRLFADKPIKGMLQSMDDFFTSSNSGRSFPVEIIETEYAYQISASLPGVKRQHIGIEVLPQAIMIKVKVQDKENSRLGINGFRRPTDWLSRTISLSKPFDDKKINARHRDGILQLTVPKLKGKSISINE</sequence>
<evidence type="ECO:0000256" key="2">
    <source>
        <dbReference type="RuleBase" id="RU003616"/>
    </source>
</evidence>
<dbReference type="InterPro" id="IPR002068">
    <property type="entry name" value="A-crystallin/Hsp20_dom"/>
</dbReference>
<dbReference type="AlphaFoldDB" id="A0A974S037"/>
<evidence type="ECO:0000256" key="1">
    <source>
        <dbReference type="PROSITE-ProRule" id="PRU00285"/>
    </source>
</evidence>
<dbReference type="SUPFAM" id="SSF49764">
    <property type="entry name" value="HSP20-like chaperones"/>
    <property type="match status" value="1"/>
</dbReference>
<name>A0A974S037_PERPY</name>
<dbReference type="PROSITE" id="PS01031">
    <property type="entry name" value="SHSP"/>
    <property type="match status" value="1"/>
</dbReference>
<dbReference type="EMBL" id="CP068053">
    <property type="protein sequence ID" value="QQT00192.1"/>
    <property type="molecule type" value="Genomic_DNA"/>
</dbReference>
<protein>
    <submittedName>
        <fullName evidence="4">Hsp20/alpha crystallin family protein</fullName>
    </submittedName>
</protein>
<gene>
    <name evidence="4" type="ORF">I6J18_21860</name>
</gene>
<evidence type="ECO:0000313" key="4">
    <source>
        <dbReference type="EMBL" id="QQT00192.1"/>
    </source>
</evidence>
<keyword evidence="5" id="KW-1185">Reference proteome</keyword>
<feature type="domain" description="SHSP" evidence="3">
    <location>
        <begin position="46"/>
        <end position="153"/>
    </location>
</feature>
<comment type="similarity">
    <text evidence="1 2">Belongs to the small heat shock protein (HSP20) family.</text>
</comment>
<evidence type="ECO:0000259" key="3">
    <source>
        <dbReference type="PROSITE" id="PS01031"/>
    </source>
</evidence>
<evidence type="ECO:0000313" key="5">
    <source>
        <dbReference type="Proteomes" id="UP000595254"/>
    </source>
</evidence>
<proteinExistence type="inferred from homology"/>
<dbReference type="Pfam" id="PF00011">
    <property type="entry name" value="HSP20"/>
    <property type="match status" value="1"/>
</dbReference>
<dbReference type="InterPro" id="IPR008978">
    <property type="entry name" value="HSP20-like_chaperone"/>
</dbReference>
<dbReference type="Proteomes" id="UP000595254">
    <property type="component" value="Chromosome"/>
</dbReference>